<reference evidence="4" key="2">
    <citation type="submission" date="2021-04" db="EMBL/GenBank/DDBJ databases">
        <authorList>
            <person name="Gilroy R."/>
        </authorList>
    </citation>
    <scope>NUCLEOTIDE SEQUENCE</scope>
    <source>
        <strain evidence="4">Gambia15-2214</strain>
    </source>
</reference>
<dbReference type="Pfam" id="PF08139">
    <property type="entry name" value="LPAM_1"/>
    <property type="match status" value="1"/>
</dbReference>
<name>A0A9E2NYG9_9SPIR</name>
<feature type="signal peptide" evidence="3">
    <location>
        <begin position="1"/>
        <end position="20"/>
    </location>
</feature>
<feature type="chain" id="PRO_5039348001" description="Type IV secretion system putative lipoprotein virB7" evidence="3">
    <location>
        <begin position="21"/>
        <end position="168"/>
    </location>
</feature>
<evidence type="ECO:0000256" key="2">
    <source>
        <dbReference type="ARBA" id="ARBA00022729"/>
    </source>
</evidence>
<evidence type="ECO:0000256" key="1">
    <source>
        <dbReference type="ARBA" id="ARBA00017922"/>
    </source>
</evidence>
<dbReference type="AlphaFoldDB" id="A0A9E2NYG9"/>
<proteinExistence type="predicted"/>
<dbReference type="PROSITE" id="PS51257">
    <property type="entry name" value="PROKAR_LIPOPROTEIN"/>
    <property type="match status" value="1"/>
</dbReference>
<dbReference type="InterPro" id="IPR012640">
    <property type="entry name" value="Membr_lipoprot_lipid_attach_CS"/>
</dbReference>
<dbReference type="Proteomes" id="UP000823914">
    <property type="component" value="Unassembled WGS sequence"/>
</dbReference>
<gene>
    <name evidence="4" type="ORF">IAA16_03990</name>
</gene>
<reference evidence="4" key="1">
    <citation type="journal article" date="2021" name="PeerJ">
        <title>Extensive microbial diversity within the chicken gut microbiome revealed by metagenomics and culture.</title>
        <authorList>
            <person name="Gilroy R."/>
            <person name="Ravi A."/>
            <person name="Getino M."/>
            <person name="Pursley I."/>
            <person name="Horton D.L."/>
            <person name="Alikhan N.F."/>
            <person name="Baker D."/>
            <person name="Gharbi K."/>
            <person name="Hall N."/>
            <person name="Watson M."/>
            <person name="Adriaenssens E.M."/>
            <person name="Foster-Nyarko E."/>
            <person name="Jarju S."/>
            <person name="Secka A."/>
            <person name="Antonio M."/>
            <person name="Oren A."/>
            <person name="Chaudhuri R.R."/>
            <person name="La Ragione R."/>
            <person name="Hildebrand F."/>
            <person name="Pallen M.J."/>
        </authorList>
    </citation>
    <scope>NUCLEOTIDE SEQUENCE</scope>
    <source>
        <strain evidence="4">Gambia15-2214</strain>
    </source>
</reference>
<keyword evidence="2 3" id="KW-0732">Signal</keyword>
<evidence type="ECO:0000313" key="4">
    <source>
        <dbReference type="EMBL" id="MBU3849706.1"/>
    </source>
</evidence>
<comment type="caution">
    <text evidence="4">The sequence shown here is derived from an EMBL/GenBank/DDBJ whole genome shotgun (WGS) entry which is preliminary data.</text>
</comment>
<organism evidence="4 5">
    <name type="scientific">Candidatus Treponema excrementipullorum</name>
    <dbReference type="NCBI Taxonomy" id="2838768"/>
    <lineage>
        <taxon>Bacteria</taxon>
        <taxon>Pseudomonadati</taxon>
        <taxon>Spirochaetota</taxon>
        <taxon>Spirochaetia</taxon>
        <taxon>Spirochaetales</taxon>
        <taxon>Treponemataceae</taxon>
        <taxon>Treponema</taxon>
    </lineage>
</organism>
<sequence length="168" mass="19009">MKRFYLFVLLVTAVLTGCQSTDNTVALASEAVSQKTYNLSEQEVLEKVAPYLDNFEYQNPEKYDSVNDFYKANLGLDESLIDSAVLYMGAPNNNTGYFLMLTKKPQTDTALIQEKLTDISVGWIKTAEQGYLEGNRDFATIQKGNVFFLVSHYDPEKYTELVSLLENL</sequence>
<dbReference type="EMBL" id="JAHLFV010000089">
    <property type="protein sequence ID" value="MBU3849706.1"/>
    <property type="molecule type" value="Genomic_DNA"/>
</dbReference>
<evidence type="ECO:0000313" key="5">
    <source>
        <dbReference type="Proteomes" id="UP000823914"/>
    </source>
</evidence>
<evidence type="ECO:0000256" key="3">
    <source>
        <dbReference type="SAM" id="SignalP"/>
    </source>
</evidence>
<protein>
    <recommendedName>
        <fullName evidence="1">Type IV secretion system putative lipoprotein virB7</fullName>
    </recommendedName>
</protein>
<accession>A0A9E2NYG9</accession>